<keyword evidence="1" id="KW-1003">Cell membrane</keyword>
<evidence type="ECO:0000313" key="10">
    <source>
        <dbReference type="Proteomes" id="UP000257886"/>
    </source>
</evidence>
<sequence length="396" mass="43504">MGRMIFGKSAVNNEFNEPNEPNKPNKSASSKNTRSITSTFATTDTFAATDNFPKSTDFSKSSNLDAHKRSIQSNLNSQDSTRLAKNDLSNSKKATTSSSLENQSAKNAFVDARRLSVVDFVKQTLKSSSGPLGIASRPKVIDFSAREKEKNFAKIRTILLRFAYAFLAFALIALLCWMLFLSPFFRLDSKNIRIFGSNEWVSEQKIALIASNQVDKSLFLVSSQQIIEQLNNIPGVTETKVVKQFPHGLQITVRAQKPAAMLKAKDGEKLTAVDVKGRVLNAVQNVSTSGIPVIEVSDVNKSLNSRAVKEALKIVSSLSQDFRSHVIRVSAKTQDSVETEVSYPGPSGEVHRIVVWGDSSDLELKKAIVETIISDPSKISNRQLLDVSAPARPILK</sequence>
<dbReference type="Proteomes" id="UP000257886">
    <property type="component" value="Unassembled WGS sequence"/>
</dbReference>
<feature type="region of interest" description="Disordered" evidence="6">
    <location>
        <begin position="1"/>
        <end position="36"/>
    </location>
</feature>
<evidence type="ECO:0000256" key="5">
    <source>
        <dbReference type="ARBA" id="ARBA00023306"/>
    </source>
</evidence>
<keyword evidence="2" id="KW-0132">Cell division</keyword>
<dbReference type="InterPro" id="IPR013685">
    <property type="entry name" value="POTRA_FtsQ_type"/>
</dbReference>
<dbReference type="InterPro" id="IPR050487">
    <property type="entry name" value="FtsQ_DivIB"/>
</dbReference>
<feature type="compositionally biased region" description="Low complexity" evidence="6">
    <location>
        <begin position="12"/>
        <end position="32"/>
    </location>
</feature>
<feature type="domain" description="POTRA" evidence="8">
    <location>
        <begin position="190"/>
        <end position="253"/>
    </location>
</feature>
<evidence type="ECO:0000256" key="2">
    <source>
        <dbReference type="ARBA" id="ARBA00022618"/>
    </source>
</evidence>
<dbReference type="EMBL" id="NNRR02000001">
    <property type="protein sequence ID" value="MDZ7545040.1"/>
    <property type="molecule type" value="Genomic_DNA"/>
</dbReference>
<feature type="compositionally biased region" description="Polar residues" evidence="6">
    <location>
        <begin position="71"/>
        <end position="100"/>
    </location>
</feature>
<accession>A0ABU5MRL8</accession>
<protein>
    <submittedName>
        <fullName evidence="9">FtsQ-type POTRA domain-containing protein</fullName>
    </submittedName>
</protein>
<keyword evidence="10" id="KW-1185">Reference proteome</keyword>
<dbReference type="RefSeq" id="WP_116438613.1">
    <property type="nucleotide sequence ID" value="NZ_NNRR02000001.1"/>
</dbReference>
<comment type="caution">
    <text evidence="9">The sequence shown here is derived from an EMBL/GenBank/DDBJ whole genome shotgun (WGS) entry which is preliminary data.</text>
</comment>
<dbReference type="Gene3D" id="3.10.20.310">
    <property type="entry name" value="membrane protein fhac"/>
    <property type="match status" value="1"/>
</dbReference>
<keyword evidence="7" id="KW-0472">Membrane</keyword>
<keyword evidence="3 7" id="KW-0812">Transmembrane</keyword>
<gene>
    <name evidence="9" type="ORF">CG393_005120</name>
</gene>
<reference evidence="9 10" key="1">
    <citation type="journal article" date="2021" name="Microb. Ecol.">
        <title>A Generalist Lifestyle Allows Rare Gardnerella spp. to Persist at Low Levels in the Vaginal Microbiome.</title>
        <authorList>
            <person name="Khan S."/>
            <person name="Vancuren S.J."/>
            <person name="Hill J.E."/>
        </authorList>
    </citation>
    <scope>NUCLEOTIDE SEQUENCE [LARGE SCALE GENOMIC DNA]</scope>
    <source>
        <strain evidence="9 10">GH020</strain>
    </source>
</reference>
<evidence type="ECO:0000256" key="7">
    <source>
        <dbReference type="SAM" id="Phobius"/>
    </source>
</evidence>
<organism evidence="9 10">
    <name type="scientific">Gardnerella piotii</name>
    <dbReference type="NCBI Taxonomy" id="2792977"/>
    <lineage>
        <taxon>Bacteria</taxon>
        <taxon>Bacillati</taxon>
        <taxon>Actinomycetota</taxon>
        <taxon>Actinomycetes</taxon>
        <taxon>Bifidobacteriales</taxon>
        <taxon>Bifidobacteriaceae</taxon>
        <taxon>Gardnerella</taxon>
    </lineage>
</organism>
<dbReference type="Pfam" id="PF08478">
    <property type="entry name" value="POTRA_1"/>
    <property type="match status" value="1"/>
</dbReference>
<name>A0ABU5MRL8_9BIFI</name>
<dbReference type="PANTHER" id="PTHR37820:SF1">
    <property type="entry name" value="CELL DIVISION PROTEIN FTSQ"/>
    <property type="match status" value="1"/>
</dbReference>
<evidence type="ECO:0000256" key="6">
    <source>
        <dbReference type="SAM" id="MobiDB-lite"/>
    </source>
</evidence>
<evidence type="ECO:0000313" key="9">
    <source>
        <dbReference type="EMBL" id="MDZ7545040.1"/>
    </source>
</evidence>
<evidence type="ECO:0000259" key="8">
    <source>
        <dbReference type="Pfam" id="PF08478"/>
    </source>
</evidence>
<feature type="transmembrane region" description="Helical" evidence="7">
    <location>
        <begin position="158"/>
        <end position="180"/>
    </location>
</feature>
<evidence type="ECO:0000256" key="3">
    <source>
        <dbReference type="ARBA" id="ARBA00022692"/>
    </source>
</evidence>
<dbReference type="PANTHER" id="PTHR37820">
    <property type="entry name" value="CELL DIVISION PROTEIN DIVIB"/>
    <property type="match status" value="1"/>
</dbReference>
<evidence type="ECO:0000256" key="1">
    <source>
        <dbReference type="ARBA" id="ARBA00022475"/>
    </source>
</evidence>
<feature type="region of interest" description="Disordered" evidence="6">
    <location>
        <begin position="69"/>
        <end position="100"/>
    </location>
</feature>
<keyword evidence="4 7" id="KW-1133">Transmembrane helix</keyword>
<proteinExistence type="predicted"/>
<evidence type="ECO:0000256" key="4">
    <source>
        <dbReference type="ARBA" id="ARBA00022989"/>
    </source>
</evidence>
<keyword evidence="5" id="KW-0131">Cell cycle</keyword>